<dbReference type="EMBL" id="NGKU01000001">
    <property type="protein sequence ID" value="OTN75757.1"/>
    <property type="molecule type" value="Genomic_DNA"/>
</dbReference>
<dbReference type="Pfam" id="PF13454">
    <property type="entry name" value="NAD_binding_9"/>
    <property type="match status" value="1"/>
</dbReference>
<evidence type="ECO:0000313" key="2">
    <source>
        <dbReference type="EMBL" id="OTN75757.1"/>
    </source>
</evidence>
<dbReference type="PANTHER" id="PTHR40254">
    <property type="entry name" value="BLR0577 PROTEIN"/>
    <property type="match status" value="1"/>
</dbReference>
<proteinExistence type="predicted"/>
<keyword evidence="3" id="KW-1185">Reference proteome</keyword>
<dbReference type="InterPro" id="IPR036188">
    <property type="entry name" value="FAD/NAD-bd_sf"/>
</dbReference>
<dbReference type="SUPFAM" id="SSF51905">
    <property type="entry name" value="FAD/NAD(P)-binding domain"/>
    <property type="match status" value="1"/>
</dbReference>
<feature type="domain" description="FAD-dependent urate hydroxylase HpyO/Asp monooxygenase CreE-like FAD/NAD(P)-binding" evidence="1">
    <location>
        <begin position="19"/>
        <end position="191"/>
    </location>
</feature>
<dbReference type="InterPro" id="IPR038732">
    <property type="entry name" value="HpyO/CreE_NAD-binding"/>
</dbReference>
<accession>A0A242A3Y7</accession>
<dbReference type="AlphaFoldDB" id="A0A242A3Y7"/>
<evidence type="ECO:0000313" key="3">
    <source>
        <dbReference type="Proteomes" id="UP000195043"/>
    </source>
</evidence>
<dbReference type="Proteomes" id="UP000195043">
    <property type="component" value="Unassembled WGS sequence"/>
</dbReference>
<comment type="caution">
    <text evidence="2">The sequence shown here is derived from an EMBL/GenBank/DDBJ whole genome shotgun (WGS) entry which is preliminary data.</text>
</comment>
<sequence>MTDRLHSLIDKGDVFLHIVIIGAGPRGLSLCERLIAHGKKEQLSTAITLIDPYLPGAVWRTEQNQDLLINSVTSQVTLFTDDTLTSGGPVVKGPTLYEWAATHGKAFAQQHAPWLSAFFDQIDSNGHCPRAVYGLYQQWFYQELRLHCPASISLTYLPAEVLSITKESDRFCVKTAAKSLIADQVILATGHGAARLSQEEAALAAFAQQKQLFYAPPANAADVDFTDIQAKKPVILRGLGLAFFDYVTLLTKGRGGRFIEENGQLSYQPSGQEPLIIAGSHRGVPYHPRGKNQKQPTQQRQPAFLTAKRLSAWRQEKQVDADIVFYFLAKEVELVYYQQYLVSMKRSNADVTAFTEAFICQEGQLSVVHDFAIPSAAVWDWSFFEQPFRKKPAEQSPQEFLLHYLKWDLKEASLGNLTGPVSSGLEVLKDLREPLRLILAEGLLSTKALKETFWHSFVPLNSFLSIGPPLQRTRELVALMEAGIVTLLGPEMVVETTEVFLTYAKQSPDHTFQATQMMEARIPTTAVEATANPLIRNLLTQGLIHPAILPIPDQTDFSTGAIAIDPATNLCLDKQNRPQSGLYCFGIPTEGIHWLTAGTAQPGTDAWNLRQADQLAAHIYAHRLSK</sequence>
<name>A0A242A3Y7_9ENTE</name>
<protein>
    <recommendedName>
        <fullName evidence="1">FAD-dependent urate hydroxylase HpyO/Asp monooxygenase CreE-like FAD/NAD(P)-binding domain-containing protein</fullName>
    </recommendedName>
</protein>
<reference evidence="2 3" key="1">
    <citation type="submission" date="2017-05" db="EMBL/GenBank/DDBJ databases">
        <title>The Genome Sequence of Enterococcus sp. 8G7_MSG3316.</title>
        <authorList>
            <consortium name="The Broad Institute Genomics Platform"/>
            <consortium name="The Broad Institute Genomic Center for Infectious Diseases"/>
            <person name="Earl A."/>
            <person name="Manson A."/>
            <person name="Schwartman J."/>
            <person name="Gilmore M."/>
            <person name="Abouelleil A."/>
            <person name="Cao P."/>
            <person name="Chapman S."/>
            <person name="Cusick C."/>
            <person name="Shea T."/>
            <person name="Young S."/>
            <person name="Neafsey D."/>
            <person name="Nusbaum C."/>
            <person name="Birren B."/>
        </authorList>
    </citation>
    <scope>NUCLEOTIDE SEQUENCE [LARGE SCALE GENOMIC DNA]</scope>
    <source>
        <strain evidence="2 3">8G7_MSG3316</strain>
    </source>
</reference>
<evidence type="ECO:0000259" key="1">
    <source>
        <dbReference type="Pfam" id="PF13454"/>
    </source>
</evidence>
<organism evidence="2 3">
    <name type="scientific">Candidatus Enterococcus testudinis</name>
    <dbReference type="NCBI Taxonomy" id="1834191"/>
    <lineage>
        <taxon>Bacteria</taxon>
        <taxon>Bacillati</taxon>
        <taxon>Bacillota</taxon>
        <taxon>Bacilli</taxon>
        <taxon>Lactobacillales</taxon>
        <taxon>Enterococcaceae</taxon>
        <taxon>Enterococcus</taxon>
    </lineage>
</organism>
<dbReference type="STRING" id="1834191.A5886_000833"/>
<dbReference type="PANTHER" id="PTHR40254:SF1">
    <property type="entry name" value="BLR0577 PROTEIN"/>
    <property type="match status" value="1"/>
</dbReference>
<gene>
    <name evidence="2" type="ORF">A5886_000833</name>
</gene>
<dbReference type="InterPro" id="IPR052189">
    <property type="entry name" value="L-asp_N-monooxygenase_NS-form"/>
</dbReference>